<dbReference type="InterPro" id="IPR013955">
    <property type="entry name" value="Rep_factor-A_C"/>
</dbReference>
<dbReference type="Gene3D" id="3.50.50.60">
    <property type="entry name" value="FAD/NAD(P)-binding domain"/>
    <property type="match status" value="1"/>
</dbReference>
<dbReference type="InterPro" id="IPR036188">
    <property type="entry name" value="FAD/NAD-bd_sf"/>
</dbReference>
<dbReference type="Gene3D" id="2.40.50.140">
    <property type="entry name" value="Nucleic acid-binding proteins"/>
    <property type="match status" value="2"/>
</dbReference>
<gene>
    <name evidence="2" type="ORF">HHK36_033488</name>
</gene>
<dbReference type="InterPro" id="IPR012340">
    <property type="entry name" value="NA-bd_OB-fold"/>
</dbReference>
<dbReference type="PANTHER" id="PTHR47165:SF4">
    <property type="entry name" value="OS03G0429900 PROTEIN"/>
    <property type="match status" value="1"/>
</dbReference>
<proteinExistence type="predicted"/>
<dbReference type="AlphaFoldDB" id="A0A834Y3H4"/>
<organism evidence="2 3">
    <name type="scientific">Tetracentron sinense</name>
    <name type="common">Spur-leaf</name>
    <dbReference type="NCBI Taxonomy" id="13715"/>
    <lineage>
        <taxon>Eukaryota</taxon>
        <taxon>Viridiplantae</taxon>
        <taxon>Streptophyta</taxon>
        <taxon>Embryophyta</taxon>
        <taxon>Tracheophyta</taxon>
        <taxon>Spermatophyta</taxon>
        <taxon>Magnoliopsida</taxon>
        <taxon>Trochodendrales</taxon>
        <taxon>Trochodendraceae</taxon>
        <taxon>Tetracentron</taxon>
    </lineage>
</organism>
<dbReference type="PANTHER" id="PTHR47165">
    <property type="entry name" value="OS03G0429900 PROTEIN"/>
    <property type="match status" value="1"/>
</dbReference>
<dbReference type="Proteomes" id="UP000655225">
    <property type="component" value="Unassembled WGS sequence"/>
</dbReference>
<protein>
    <recommendedName>
        <fullName evidence="1">Replication factor A C-terminal domain-containing protein</fullName>
    </recommendedName>
</protein>
<feature type="domain" description="Replication factor A C-terminal" evidence="1">
    <location>
        <begin position="201"/>
        <end position="267"/>
    </location>
</feature>
<evidence type="ECO:0000313" key="2">
    <source>
        <dbReference type="EMBL" id="KAF8364542.1"/>
    </source>
</evidence>
<name>A0A834Y3H4_TETSI</name>
<comment type="caution">
    <text evidence="2">The sequence shown here is derived from an EMBL/GenBank/DDBJ whole genome shotgun (WGS) entry which is preliminary data.</text>
</comment>
<accession>A0A834Y3H4</accession>
<keyword evidence="3" id="KW-1185">Reference proteome</keyword>
<sequence length="379" mass="43437">MAHLKDNSLWEVVGYGIPRYDGPYECLRLIMARVQKLISEINDQTRYWITKVHVDDKIPVRDSRTTGKKYQRITLSDSQGNQVQAMIFNDNISKFENLFCPSKEYYVSNALVTPIDQRYKYVNNEYQWIINNRTRVREVEEGNQEIRREMYNFVPFHELVNYIDTLALIDVLAIVVQVLPLKMVKSETTAVRQIVLVDRECIIKVKLSDSTDSISATLFGENAEKVFSHTAIELMELCNEENVEAIEAYSKECEGKKFIFRVKSHHYARGSELCYKLSCSASFNINPDSAGATKVDEGSDGNEYRVMKLHRATKGYAAREFAKQRVKAGELAIISKELVAPYERPALSKAYLFPEGKSCILHTKPGLESNLIELELSML</sequence>
<reference evidence="2 3" key="1">
    <citation type="submission" date="2020-04" db="EMBL/GenBank/DDBJ databases">
        <title>Plant Genome Project.</title>
        <authorList>
            <person name="Zhang R.-G."/>
        </authorList>
    </citation>
    <scope>NUCLEOTIDE SEQUENCE [LARGE SCALE GENOMIC DNA]</scope>
    <source>
        <strain evidence="2">YNK0</strain>
        <tissue evidence="2">Leaf</tissue>
    </source>
</reference>
<dbReference type="EMBL" id="JABCRI010001474">
    <property type="protein sequence ID" value="KAF8364542.1"/>
    <property type="molecule type" value="Genomic_DNA"/>
</dbReference>
<evidence type="ECO:0000313" key="3">
    <source>
        <dbReference type="Proteomes" id="UP000655225"/>
    </source>
</evidence>
<evidence type="ECO:0000259" key="1">
    <source>
        <dbReference type="Pfam" id="PF08646"/>
    </source>
</evidence>
<dbReference type="Pfam" id="PF08646">
    <property type="entry name" value="Rep_fac-A_C"/>
    <property type="match status" value="1"/>
</dbReference>
<dbReference type="SUPFAM" id="SSF50249">
    <property type="entry name" value="Nucleic acid-binding proteins"/>
    <property type="match status" value="2"/>
</dbReference>
<dbReference type="OrthoDB" id="1934283at2759"/>